<dbReference type="Proteomes" id="UP000827976">
    <property type="component" value="Chromosome 8"/>
</dbReference>
<reference evidence="2" key="1">
    <citation type="journal article" date="2022" name="Nat. Commun.">
        <title>Chromosome evolution and the genetic basis of agronomically important traits in greater yam.</title>
        <authorList>
            <person name="Bredeson J.V."/>
            <person name="Lyons J.B."/>
            <person name="Oniyinde I.O."/>
            <person name="Okereke N.R."/>
            <person name="Kolade O."/>
            <person name="Nnabue I."/>
            <person name="Nwadili C.O."/>
            <person name="Hribova E."/>
            <person name="Parker M."/>
            <person name="Nwogha J."/>
            <person name="Shu S."/>
            <person name="Carlson J."/>
            <person name="Kariba R."/>
            <person name="Muthemba S."/>
            <person name="Knop K."/>
            <person name="Barton G.J."/>
            <person name="Sherwood A.V."/>
            <person name="Lopez-Montes A."/>
            <person name="Asiedu R."/>
            <person name="Jamnadass R."/>
            <person name="Muchugi A."/>
            <person name="Goodstein D."/>
            <person name="Egesi C.N."/>
            <person name="Featherston J."/>
            <person name="Asfaw A."/>
            <person name="Simpson G.G."/>
            <person name="Dolezel J."/>
            <person name="Hendre P.S."/>
            <person name="Van Deynze A."/>
            <person name="Kumar P.L."/>
            <person name="Obidiegwu J.E."/>
            <person name="Bhattacharjee R."/>
            <person name="Rokhsar D.S."/>
        </authorList>
    </citation>
    <scope>NUCLEOTIDE SEQUENCE [LARGE SCALE GENOMIC DNA]</scope>
    <source>
        <strain evidence="2">cv. TDa95/00328</strain>
    </source>
</reference>
<dbReference type="EMBL" id="CM037018">
    <property type="protein sequence ID" value="KAH7674059.1"/>
    <property type="molecule type" value="Genomic_DNA"/>
</dbReference>
<comment type="caution">
    <text evidence="1">The sequence shown here is derived from an EMBL/GenBank/DDBJ whole genome shotgun (WGS) entry which is preliminary data.</text>
</comment>
<gene>
    <name evidence="1" type="ORF">IHE45_08G046900</name>
</gene>
<protein>
    <submittedName>
        <fullName evidence="1">Uncharacterized protein</fullName>
    </submittedName>
</protein>
<evidence type="ECO:0000313" key="1">
    <source>
        <dbReference type="EMBL" id="KAH7674059.1"/>
    </source>
</evidence>
<name>A0ACB7VIY8_DIOAL</name>
<accession>A0ACB7VIY8</accession>
<proteinExistence type="predicted"/>
<sequence>MSLIPLPSHSSFVFFIFSSPNFKRFSKRFFGLISSVIFFRLTGNSAACKEDHHSLPSLTTGKLKPQCTLIPAPSNNATELVAVVPAEILALEGRISFLMLNPLLSTSSPSPSSSS</sequence>
<keyword evidence="2" id="KW-1185">Reference proteome</keyword>
<evidence type="ECO:0000313" key="2">
    <source>
        <dbReference type="Proteomes" id="UP000827976"/>
    </source>
</evidence>
<organism evidence="1 2">
    <name type="scientific">Dioscorea alata</name>
    <name type="common">Purple yam</name>
    <dbReference type="NCBI Taxonomy" id="55571"/>
    <lineage>
        <taxon>Eukaryota</taxon>
        <taxon>Viridiplantae</taxon>
        <taxon>Streptophyta</taxon>
        <taxon>Embryophyta</taxon>
        <taxon>Tracheophyta</taxon>
        <taxon>Spermatophyta</taxon>
        <taxon>Magnoliopsida</taxon>
        <taxon>Liliopsida</taxon>
        <taxon>Dioscoreales</taxon>
        <taxon>Dioscoreaceae</taxon>
        <taxon>Dioscorea</taxon>
    </lineage>
</organism>